<proteinExistence type="inferred from homology"/>
<sequence length="257" mass="29398">MHASTSAAALPPQAADMIEGEWEIRCDMAAIFRAMNRLDMNEQIANHCSMMLPGSDNLFLINPRGYHYSEITASRFIVCDLQGNVVRGDGELRKVAFHIHARLHLKHPQARCILHVHPRYLTALSLLEEGRLELVHQNSAMLYDRVAYDEIHNGVVLWDEEGDRIAEVLGERTILIMKNHGVTVVGPSVAEAFDELYIAERTCMYQMTAMNTGMKLKHIGDDLRDRYNGPWGERFDARLHLDAWRRMLDKQEPDYAT</sequence>
<name>A0A193GFH3_9BORD</name>
<dbReference type="AlphaFoldDB" id="A0A193GFH3"/>
<dbReference type="InterPro" id="IPR051017">
    <property type="entry name" value="Aldolase-II_Adducin_sf"/>
</dbReference>
<dbReference type="RefSeq" id="WP_066659405.1">
    <property type="nucleotide sequence ID" value="NZ_CBCSCL010000021.1"/>
</dbReference>
<dbReference type="GO" id="GO:0005856">
    <property type="term" value="C:cytoskeleton"/>
    <property type="evidence" value="ECO:0007669"/>
    <property type="project" value="TreeGrafter"/>
</dbReference>
<dbReference type="Gene3D" id="3.40.225.10">
    <property type="entry name" value="Class II aldolase/adducin N-terminal domain"/>
    <property type="match status" value="1"/>
</dbReference>
<dbReference type="SUPFAM" id="SSF53639">
    <property type="entry name" value="AraD/HMP-PK domain-like"/>
    <property type="match status" value="1"/>
</dbReference>
<dbReference type="SMART" id="SM01007">
    <property type="entry name" value="Aldolase_II"/>
    <property type="match status" value="1"/>
</dbReference>
<comment type="similarity">
    <text evidence="1">Belongs to the aldolase class II family.</text>
</comment>
<evidence type="ECO:0000256" key="1">
    <source>
        <dbReference type="ARBA" id="ARBA00037961"/>
    </source>
</evidence>
<dbReference type="KEGG" id="bfz:BAU07_15640"/>
<dbReference type="EMBL" id="CP016172">
    <property type="protein sequence ID" value="ANN78348.1"/>
    <property type="molecule type" value="Genomic_DNA"/>
</dbReference>
<keyword evidence="4" id="KW-1185">Reference proteome</keyword>
<evidence type="ECO:0000313" key="3">
    <source>
        <dbReference type="EMBL" id="ANN78348.1"/>
    </source>
</evidence>
<organism evidence="3 4">
    <name type="scientific">Bordetella flabilis</name>
    <dbReference type="NCBI Taxonomy" id="463014"/>
    <lineage>
        <taxon>Bacteria</taxon>
        <taxon>Pseudomonadati</taxon>
        <taxon>Pseudomonadota</taxon>
        <taxon>Betaproteobacteria</taxon>
        <taxon>Burkholderiales</taxon>
        <taxon>Alcaligenaceae</taxon>
        <taxon>Bordetella</taxon>
    </lineage>
</organism>
<dbReference type="Proteomes" id="UP000091926">
    <property type="component" value="Chromosome"/>
</dbReference>
<reference evidence="3 4" key="1">
    <citation type="submission" date="2016-06" db="EMBL/GenBank/DDBJ databases">
        <title>Complete genome sequences of Bordetella bronchialis and Bordetella flabilis.</title>
        <authorList>
            <person name="LiPuma J.J."/>
            <person name="Spilker T."/>
        </authorList>
    </citation>
    <scope>NUCLEOTIDE SEQUENCE [LARGE SCALE GENOMIC DNA]</scope>
    <source>
        <strain evidence="3 4">AU10664</strain>
    </source>
</reference>
<gene>
    <name evidence="3" type="ORF">BAU07_15640</name>
</gene>
<feature type="domain" description="Class II aldolase/adducin N-terminal" evidence="2">
    <location>
        <begin position="26"/>
        <end position="207"/>
    </location>
</feature>
<evidence type="ECO:0000313" key="4">
    <source>
        <dbReference type="Proteomes" id="UP000091926"/>
    </source>
</evidence>
<protein>
    <submittedName>
        <fullName evidence="3">Aldolase</fullName>
    </submittedName>
</protein>
<dbReference type="GO" id="GO:0051015">
    <property type="term" value="F:actin filament binding"/>
    <property type="evidence" value="ECO:0007669"/>
    <property type="project" value="TreeGrafter"/>
</dbReference>
<dbReference type="OrthoDB" id="8859181at2"/>
<accession>A0A193GFH3</accession>
<dbReference type="Pfam" id="PF00596">
    <property type="entry name" value="Aldolase_II"/>
    <property type="match status" value="1"/>
</dbReference>
<dbReference type="PANTHER" id="PTHR10672">
    <property type="entry name" value="ADDUCIN"/>
    <property type="match status" value="1"/>
</dbReference>
<dbReference type="PANTHER" id="PTHR10672:SF21">
    <property type="entry name" value="CLASS II ALDOLASE_ADDUCIN N-TERMINAL DOMAIN-CONTAINING PROTEIN"/>
    <property type="match status" value="1"/>
</dbReference>
<evidence type="ECO:0000259" key="2">
    <source>
        <dbReference type="SMART" id="SM01007"/>
    </source>
</evidence>
<dbReference type="InterPro" id="IPR036409">
    <property type="entry name" value="Aldolase_II/adducin_N_sf"/>
</dbReference>
<dbReference type="InterPro" id="IPR001303">
    <property type="entry name" value="Aldolase_II/adducin_N"/>
</dbReference>
<dbReference type="STRING" id="463014.BAU07_15640"/>